<evidence type="ECO:0000313" key="2">
    <source>
        <dbReference type="Proteomes" id="UP000321606"/>
    </source>
</evidence>
<gene>
    <name evidence="1" type="ORF">JCM16774_0389</name>
</gene>
<dbReference type="RefSeq" id="WP_026737038.1">
    <property type="nucleotide sequence ID" value="NZ_AP019822.1"/>
</dbReference>
<dbReference type="KEGG" id="lgo:JCM16774_0389"/>
<accession>A0A510J8S5</accession>
<reference evidence="1 2" key="1">
    <citation type="submission" date="2019-07" db="EMBL/GenBank/DDBJ databases">
        <title>Complete Genome Sequence of Leptotrichia goodfellowii Strain JCM 16774.</title>
        <authorList>
            <person name="Watanabe S."/>
            <person name="Cui L."/>
        </authorList>
    </citation>
    <scope>NUCLEOTIDE SEQUENCE [LARGE SCALE GENOMIC DNA]</scope>
    <source>
        <strain evidence="1 2">JCM16774</strain>
    </source>
</reference>
<dbReference type="EMBL" id="AP019822">
    <property type="protein sequence ID" value="BBM35476.1"/>
    <property type="molecule type" value="Genomic_DNA"/>
</dbReference>
<organism evidence="1 2">
    <name type="scientific">Pseudoleptotrichia goodfellowii</name>
    <dbReference type="NCBI Taxonomy" id="157692"/>
    <lineage>
        <taxon>Bacteria</taxon>
        <taxon>Fusobacteriati</taxon>
        <taxon>Fusobacteriota</taxon>
        <taxon>Fusobacteriia</taxon>
        <taxon>Fusobacteriales</taxon>
        <taxon>Leptotrichiaceae</taxon>
        <taxon>Pseudoleptotrichia</taxon>
    </lineage>
</organism>
<evidence type="ECO:0000313" key="1">
    <source>
        <dbReference type="EMBL" id="BBM35476.1"/>
    </source>
</evidence>
<sequence>MAKFFIHFRDNVYRLNRGVDRAYFYIHLQELDILNGDETYEVRRILNGYRYKRLFEIEKLKDLISEATEDEYNIFWENRKTEAKKGRN</sequence>
<dbReference type="Proteomes" id="UP000321606">
    <property type="component" value="Chromosome"/>
</dbReference>
<dbReference type="AlphaFoldDB" id="A0A510J8S5"/>
<proteinExistence type="predicted"/>
<protein>
    <submittedName>
        <fullName evidence="1">Uncharacterized protein</fullName>
    </submittedName>
</protein>
<name>A0A510J8S5_9FUSO</name>